<evidence type="ECO:0000313" key="13">
    <source>
        <dbReference type="RefSeq" id="XP_065673276.1"/>
    </source>
</evidence>
<accession>A0ABM4DFS8</accession>
<dbReference type="InterPro" id="IPR011016">
    <property type="entry name" value="Znf_RING-CH"/>
</dbReference>
<dbReference type="Pfam" id="PF12906">
    <property type="entry name" value="RINGv"/>
    <property type="match status" value="1"/>
</dbReference>
<evidence type="ECO:0000256" key="9">
    <source>
        <dbReference type="ARBA" id="ARBA00023136"/>
    </source>
</evidence>
<evidence type="ECO:0000256" key="5">
    <source>
        <dbReference type="ARBA" id="ARBA00022771"/>
    </source>
</evidence>
<feature type="transmembrane region" description="Helical" evidence="10">
    <location>
        <begin position="285"/>
        <end position="306"/>
    </location>
</feature>
<dbReference type="PROSITE" id="PS51292">
    <property type="entry name" value="ZF_RING_CH"/>
    <property type="match status" value="1"/>
</dbReference>
<dbReference type="Gene3D" id="3.30.40.10">
    <property type="entry name" value="Zinc/RING finger domain, C3HC4 (zinc finger)"/>
    <property type="match status" value="1"/>
</dbReference>
<reference evidence="13" key="1">
    <citation type="submission" date="2025-08" db="UniProtKB">
        <authorList>
            <consortium name="RefSeq"/>
        </authorList>
    </citation>
    <scope>IDENTIFICATION</scope>
</reference>
<keyword evidence="8 10" id="KW-1133">Transmembrane helix</keyword>
<evidence type="ECO:0000256" key="6">
    <source>
        <dbReference type="ARBA" id="ARBA00022786"/>
    </source>
</evidence>
<dbReference type="RefSeq" id="XP_065673276.1">
    <property type="nucleotide sequence ID" value="XM_065817204.1"/>
</dbReference>
<evidence type="ECO:0000313" key="12">
    <source>
        <dbReference type="Proteomes" id="UP001652625"/>
    </source>
</evidence>
<keyword evidence="7" id="KW-0862">Zinc</keyword>
<dbReference type="SMART" id="SM00744">
    <property type="entry name" value="RINGv"/>
    <property type="match status" value="1"/>
</dbReference>
<gene>
    <name evidence="13" type="primary">LOC100206214</name>
</gene>
<feature type="transmembrane region" description="Helical" evidence="10">
    <location>
        <begin position="255"/>
        <end position="273"/>
    </location>
</feature>
<evidence type="ECO:0000256" key="7">
    <source>
        <dbReference type="ARBA" id="ARBA00022833"/>
    </source>
</evidence>
<keyword evidence="5" id="KW-0863">Zinc-finger</keyword>
<evidence type="ECO:0000256" key="1">
    <source>
        <dbReference type="ARBA" id="ARBA00004141"/>
    </source>
</evidence>
<keyword evidence="12" id="KW-1185">Reference proteome</keyword>
<dbReference type="PANTHER" id="PTHR46065">
    <property type="entry name" value="E3 UBIQUITIN-PROTEIN LIGASE MARCH 2/3 FAMILY MEMBER"/>
    <property type="match status" value="1"/>
</dbReference>
<keyword evidence="9 10" id="KW-0472">Membrane</keyword>
<dbReference type="GeneID" id="100206214"/>
<keyword evidence="2" id="KW-0808">Transferase</keyword>
<protein>
    <submittedName>
        <fullName evidence="13">Uncharacterized protein LOC100206214 isoform X2</fullName>
    </submittedName>
</protein>
<evidence type="ECO:0000256" key="10">
    <source>
        <dbReference type="SAM" id="Phobius"/>
    </source>
</evidence>
<keyword evidence="4" id="KW-0479">Metal-binding</keyword>
<evidence type="ECO:0000256" key="3">
    <source>
        <dbReference type="ARBA" id="ARBA00022692"/>
    </source>
</evidence>
<feature type="domain" description="RING-CH-type" evidence="11">
    <location>
        <begin position="176"/>
        <end position="236"/>
    </location>
</feature>
<name>A0ABM4DFS8_HYDVU</name>
<dbReference type="PANTHER" id="PTHR46065:SF3">
    <property type="entry name" value="FI20425P1"/>
    <property type="match status" value="1"/>
</dbReference>
<keyword evidence="6" id="KW-0833">Ubl conjugation pathway</keyword>
<evidence type="ECO:0000256" key="4">
    <source>
        <dbReference type="ARBA" id="ARBA00022723"/>
    </source>
</evidence>
<proteinExistence type="predicted"/>
<dbReference type="Proteomes" id="UP001652625">
    <property type="component" value="Chromosome 14"/>
</dbReference>
<sequence>MECPTKEIYDISVIKTFPHASLPVLPVPHADNDKYIVNKETYKFQNCNHPQGFSINRKLSKVQSLDKFSFQKNENSDAQKICVIEIESSNGFIETERKNCLIEAERENCLIETENTSYDIDSECSKIGKVLQNESDADVVENKNDFHENQTLIQENGTSEKTSLFREIGKINSFDAVSLNEPCCRICQCDTTEDKLISPCNCCGSVKWVHQSCLVQWMKSSFKDSCELCMKNIKIIKRRKSFSKWQLPTQRPTPVLWVLVFISAIALNLASVVKDASRRCSSTPCLVFYAVGCIGVILGTLFVVYWSKRARTFVNRWMEQNEEWVVLIDDERDNKREVTKNSSINEYIKS</sequence>
<comment type="subcellular location">
    <subcellularLocation>
        <location evidence="1">Membrane</location>
        <topology evidence="1">Multi-pass membrane protein</topology>
    </subcellularLocation>
</comment>
<dbReference type="SUPFAM" id="SSF57850">
    <property type="entry name" value="RING/U-box"/>
    <property type="match status" value="1"/>
</dbReference>
<evidence type="ECO:0000256" key="8">
    <source>
        <dbReference type="ARBA" id="ARBA00022989"/>
    </source>
</evidence>
<evidence type="ECO:0000256" key="2">
    <source>
        <dbReference type="ARBA" id="ARBA00022679"/>
    </source>
</evidence>
<organism evidence="12 13">
    <name type="scientific">Hydra vulgaris</name>
    <name type="common">Hydra</name>
    <name type="synonym">Hydra attenuata</name>
    <dbReference type="NCBI Taxonomy" id="6087"/>
    <lineage>
        <taxon>Eukaryota</taxon>
        <taxon>Metazoa</taxon>
        <taxon>Cnidaria</taxon>
        <taxon>Hydrozoa</taxon>
        <taxon>Hydroidolina</taxon>
        <taxon>Anthoathecata</taxon>
        <taxon>Aplanulata</taxon>
        <taxon>Hydridae</taxon>
        <taxon>Hydra</taxon>
    </lineage>
</organism>
<keyword evidence="3 10" id="KW-0812">Transmembrane</keyword>
<evidence type="ECO:0000259" key="11">
    <source>
        <dbReference type="PROSITE" id="PS51292"/>
    </source>
</evidence>
<dbReference type="InterPro" id="IPR013083">
    <property type="entry name" value="Znf_RING/FYVE/PHD"/>
</dbReference>